<protein>
    <submittedName>
        <fullName evidence="1">Uncharacterized protein</fullName>
    </submittedName>
</protein>
<sequence length="60" mass="6636">MDLPGTSVESTVYPICWLGWRAAIATEKQTIKKATGCPVAYWVPMDTPFYLLTKSSVLAQ</sequence>
<comment type="caution">
    <text evidence="1">The sequence shown here is derived from an EMBL/GenBank/DDBJ whole genome shotgun (WGS) entry which is preliminary data.</text>
</comment>
<dbReference type="EMBL" id="BAABJZ010000013">
    <property type="protein sequence ID" value="GAA4878566.1"/>
    <property type="molecule type" value="Genomic_DNA"/>
</dbReference>
<keyword evidence="2" id="KW-1185">Reference proteome</keyword>
<dbReference type="Proteomes" id="UP001499988">
    <property type="component" value="Unassembled WGS sequence"/>
</dbReference>
<gene>
    <name evidence="1" type="ORF">GCM10023333_10250</name>
</gene>
<proteinExistence type="predicted"/>
<evidence type="ECO:0000313" key="2">
    <source>
        <dbReference type="Proteomes" id="UP001499988"/>
    </source>
</evidence>
<organism evidence="1 2">
    <name type="scientific">Ferrimonas pelagia</name>
    <dbReference type="NCBI Taxonomy" id="1177826"/>
    <lineage>
        <taxon>Bacteria</taxon>
        <taxon>Pseudomonadati</taxon>
        <taxon>Pseudomonadota</taxon>
        <taxon>Gammaproteobacteria</taxon>
        <taxon>Alteromonadales</taxon>
        <taxon>Ferrimonadaceae</taxon>
        <taxon>Ferrimonas</taxon>
    </lineage>
</organism>
<name>A0ABP9EQM8_9GAMM</name>
<reference evidence="2" key="1">
    <citation type="journal article" date="2019" name="Int. J. Syst. Evol. Microbiol.">
        <title>The Global Catalogue of Microorganisms (GCM) 10K type strain sequencing project: providing services to taxonomists for standard genome sequencing and annotation.</title>
        <authorList>
            <consortium name="The Broad Institute Genomics Platform"/>
            <consortium name="The Broad Institute Genome Sequencing Center for Infectious Disease"/>
            <person name="Wu L."/>
            <person name="Ma J."/>
        </authorList>
    </citation>
    <scope>NUCLEOTIDE SEQUENCE [LARGE SCALE GENOMIC DNA]</scope>
    <source>
        <strain evidence="2">JCM 18401</strain>
    </source>
</reference>
<accession>A0ABP9EQM8</accession>
<evidence type="ECO:0000313" key="1">
    <source>
        <dbReference type="EMBL" id="GAA4878566.1"/>
    </source>
</evidence>